<evidence type="ECO:0000256" key="1">
    <source>
        <dbReference type="SAM" id="Phobius"/>
    </source>
</evidence>
<feature type="transmembrane region" description="Helical" evidence="1">
    <location>
        <begin position="134"/>
        <end position="153"/>
    </location>
</feature>
<dbReference type="InterPro" id="IPR002656">
    <property type="entry name" value="Acyl_transf_3_dom"/>
</dbReference>
<feature type="transmembrane region" description="Helical" evidence="1">
    <location>
        <begin position="83"/>
        <end position="101"/>
    </location>
</feature>
<organism evidence="3 4">
    <name type="scientific">Salinimicrobium gaetbulicola</name>
    <dbReference type="NCBI Taxonomy" id="999702"/>
    <lineage>
        <taxon>Bacteria</taxon>
        <taxon>Pseudomonadati</taxon>
        <taxon>Bacteroidota</taxon>
        <taxon>Flavobacteriia</taxon>
        <taxon>Flavobacteriales</taxon>
        <taxon>Flavobacteriaceae</taxon>
        <taxon>Salinimicrobium</taxon>
    </lineage>
</organism>
<evidence type="ECO:0000313" key="3">
    <source>
        <dbReference type="EMBL" id="MFD0977414.1"/>
    </source>
</evidence>
<dbReference type="InterPro" id="IPR050879">
    <property type="entry name" value="Acyltransferase_3"/>
</dbReference>
<keyword evidence="1" id="KW-0472">Membrane</keyword>
<name>A0ABW3IH29_9FLAO</name>
<keyword evidence="1" id="KW-0812">Transmembrane</keyword>
<comment type="caution">
    <text evidence="3">The sequence shown here is derived from an EMBL/GenBank/DDBJ whole genome shotgun (WGS) entry which is preliminary data.</text>
</comment>
<keyword evidence="1" id="KW-1133">Transmembrane helix</keyword>
<keyword evidence="3" id="KW-0808">Transferase</keyword>
<keyword evidence="3" id="KW-0012">Acyltransferase</keyword>
<dbReference type="GO" id="GO:0016746">
    <property type="term" value="F:acyltransferase activity"/>
    <property type="evidence" value="ECO:0007669"/>
    <property type="project" value="UniProtKB-KW"/>
</dbReference>
<feature type="domain" description="Acyltransferase 3" evidence="2">
    <location>
        <begin position="3"/>
        <end position="340"/>
    </location>
</feature>
<dbReference type="Pfam" id="PF01757">
    <property type="entry name" value="Acyl_transf_3"/>
    <property type="match status" value="1"/>
</dbReference>
<feature type="transmembrane region" description="Helical" evidence="1">
    <location>
        <begin position="324"/>
        <end position="344"/>
    </location>
</feature>
<accession>A0ABW3IH29</accession>
<keyword evidence="4" id="KW-1185">Reference proteome</keyword>
<dbReference type="EC" id="2.3.-.-" evidence="3"/>
<reference evidence="4" key="1">
    <citation type="journal article" date="2019" name="Int. J. Syst. Evol. Microbiol.">
        <title>The Global Catalogue of Microorganisms (GCM) 10K type strain sequencing project: providing services to taxonomists for standard genome sequencing and annotation.</title>
        <authorList>
            <consortium name="The Broad Institute Genomics Platform"/>
            <consortium name="The Broad Institute Genome Sequencing Center for Infectious Disease"/>
            <person name="Wu L."/>
            <person name="Ma J."/>
        </authorList>
    </citation>
    <scope>NUCLEOTIDE SEQUENCE [LARGE SCALE GENOMIC DNA]</scope>
    <source>
        <strain evidence="4">CCUG 60898</strain>
    </source>
</reference>
<dbReference type="EMBL" id="JBHTJP010000035">
    <property type="protein sequence ID" value="MFD0977414.1"/>
    <property type="molecule type" value="Genomic_DNA"/>
</dbReference>
<dbReference type="Proteomes" id="UP001597100">
    <property type="component" value="Unassembled WGS sequence"/>
</dbReference>
<dbReference type="PANTHER" id="PTHR23028">
    <property type="entry name" value="ACETYLTRANSFERASE"/>
    <property type="match status" value="1"/>
</dbReference>
<feature type="transmembrane region" description="Helical" evidence="1">
    <location>
        <begin position="192"/>
        <end position="212"/>
    </location>
</feature>
<gene>
    <name evidence="3" type="ORF">ACFQ1G_11480</name>
</gene>
<evidence type="ECO:0000313" key="4">
    <source>
        <dbReference type="Proteomes" id="UP001597100"/>
    </source>
</evidence>
<dbReference type="PANTHER" id="PTHR23028:SF53">
    <property type="entry name" value="ACYL_TRANSF_3 DOMAIN-CONTAINING PROTEIN"/>
    <property type="match status" value="1"/>
</dbReference>
<dbReference type="RefSeq" id="WP_380739679.1">
    <property type="nucleotide sequence ID" value="NZ_JBHTJP010000035.1"/>
</dbReference>
<protein>
    <submittedName>
        <fullName evidence="3">Acyltransferase family protein</fullName>
        <ecNumber evidence="3">2.3.-.-</ecNumber>
    </submittedName>
</protein>
<feature type="transmembrane region" description="Helical" evidence="1">
    <location>
        <begin position="224"/>
        <end position="244"/>
    </location>
</feature>
<evidence type="ECO:0000259" key="2">
    <source>
        <dbReference type="Pfam" id="PF01757"/>
    </source>
</evidence>
<feature type="transmembrane region" description="Helical" evidence="1">
    <location>
        <begin position="286"/>
        <end position="304"/>
    </location>
</feature>
<feature type="transmembrane region" description="Helical" evidence="1">
    <location>
        <begin position="250"/>
        <end position="274"/>
    </location>
</feature>
<feature type="transmembrane region" description="Helical" evidence="1">
    <location>
        <begin position="32"/>
        <end position="54"/>
    </location>
</feature>
<proteinExistence type="predicted"/>
<sequence>MPQLDSLRFFAVLLVMIEHWIPHRFFPVESLFLGNSGVTFFFVLSGFLISKILLRNKTESQGADSQPKRQVVKNFFVRRSLRIFPIYYLCIILFLLLPFPFTDDINNNAAYYLLYLNNILFYIQQDWQILGHTWTLAVEEQFYLLWPWVILFIPSKHLLKTLIGFVLLGFASYYSLYFLSVSFGHIDLPEGFYTILTPARFDAFALGGIIAWLQMNRPDYTSKLYRVAGPILILLLSVWFYLLTVQNGDVFFYSMKFFVVVISTFVVLIASKGFNGILGKVLETPVLIYFGKISYGLYLFHFIISTLYERFEGGILPEISQVGIRFMIYFSLTVLTSMLSWHYFEKPINSLKRHFKYS</sequence>
<feature type="transmembrane region" description="Helical" evidence="1">
    <location>
        <begin position="165"/>
        <end position="186"/>
    </location>
</feature>